<dbReference type="KEGG" id="arac:E0W69_005810"/>
<name>A0A5P2G303_9BACT</name>
<keyword evidence="4" id="KW-0444">Lipid biosynthesis</keyword>
<evidence type="ECO:0000256" key="2">
    <source>
        <dbReference type="ARBA" id="ARBA00005967"/>
    </source>
</evidence>
<keyword evidence="18" id="KW-0479">Metal-binding</keyword>
<reference evidence="20 21" key="1">
    <citation type="submission" date="2019-09" db="EMBL/GenBank/DDBJ databases">
        <title>Complete genome sequence of Arachidicoccus sp. B3-10 isolated from apple orchard soil.</title>
        <authorList>
            <person name="Kim H.S."/>
            <person name="Han K.-I."/>
            <person name="Suh M.K."/>
            <person name="Lee K.C."/>
            <person name="Eom M.K."/>
            <person name="Kim J.-S."/>
            <person name="Kang S.W."/>
            <person name="Sin Y."/>
            <person name="Lee J.-S."/>
        </authorList>
    </citation>
    <scope>NUCLEOTIDE SEQUENCE [LARGE SCALE GENOMIC DNA]</scope>
    <source>
        <strain evidence="20 21">B3-10</strain>
    </source>
</reference>
<feature type="binding site" evidence="18">
    <location>
        <position position="77"/>
    </location>
    <ligand>
        <name>a divalent metal cation</name>
        <dbReference type="ChEBI" id="CHEBI:60240"/>
    </ligand>
</feature>
<keyword evidence="7 17" id="KW-0547">Nucleotide-binding</keyword>
<organism evidence="20 21">
    <name type="scientific">Rhizosphaericola mali</name>
    <dbReference type="NCBI Taxonomy" id="2545455"/>
    <lineage>
        <taxon>Bacteria</taxon>
        <taxon>Pseudomonadati</taxon>
        <taxon>Bacteroidota</taxon>
        <taxon>Chitinophagia</taxon>
        <taxon>Chitinophagales</taxon>
        <taxon>Chitinophagaceae</taxon>
        <taxon>Rhizosphaericola</taxon>
    </lineage>
</organism>
<feature type="binding site" evidence="17">
    <location>
        <position position="29"/>
    </location>
    <ligand>
        <name>ATP</name>
        <dbReference type="ChEBI" id="CHEBI:30616"/>
    </ligand>
</feature>
<dbReference type="Pfam" id="PF01219">
    <property type="entry name" value="DAGK_prokar"/>
    <property type="match status" value="1"/>
</dbReference>
<keyword evidence="11" id="KW-0443">Lipid metabolism</keyword>
<feature type="binding site" evidence="17">
    <location>
        <position position="77"/>
    </location>
    <ligand>
        <name>ATP</name>
        <dbReference type="ChEBI" id="CHEBI:30616"/>
    </ligand>
</feature>
<keyword evidence="3" id="KW-1003">Cell membrane</keyword>
<dbReference type="PANTHER" id="PTHR34299:SF1">
    <property type="entry name" value="DIACYLGLYCEROL KINASE"/>
    <property type="match status" value="1"/>
</dbReference>
<keyword evidence="5" id="KW-0808">Transferase</keyword>
<accession>A0A5P2G303</accession>
<evidence type="ECO:0000256" key="8">
    <source>
        <dbReference type="ARBA" id="ARBA00022777"/>
    </source>
</evidence>
<evidence type="ECO:0000256" key="16">
    <source>
        <dbReference type="PIRSR" id="PIRSR600829-2"/>
    </source>
</evidence>
<feature type="transmembrane region" description="Helical" evidence="19">
    <location>
        <begin position="97"/>
        <end position="118"/>
    </location>
</feature>
<feature type="binding site" evidence="17">
    <location>
        <begin position="86"/>
        <end position="88"/>
    </location>
    <ligand>
        <name>ATP</name>
        <dbReference type="ChEBI" id="CHEBI:30616"/>
    </ligand>
</feature>
<keyword evidence="14" id="KW-1208">Phospholipid metabolism</keyword>
<evidence type="ECO:0000256" key="3">
    <source>
        <dbReference type="ARBA" id="ARBA00022475"/>
    </source>
</evidence>
<keyword evidence="18" id="KW-0460">Magnesium</keyword>
<comment type="similarity">
    <text evidence="2">Belongs to the bacterial diacylglycerol kinase family.</text>
</comment>
<evidence type="ECO:0000256" key="14">
    <source>
        <dbReference type="ARBA" id="ARBA00023264"/>
    </source>
</evidence>
<evidence type="ECO:0000256" key="1">
    <source>
        <dbReference type="ARBA" id="ARBA00004651"/>
    </source>
</evidence>
<sequence length="121" mass="13649">MEKQPFSIRNRIKSFGYAFEGLQQFFKSEHNARVHLVAAIIAILLGIYLHISKLEWLILILTIAIVLMAEMFNTCIELIADHITKERHPHIKLIKDIAAGGVLITAIAAFIIGCIIFLPKL</sequence>
<keyword evidence="12 19" id="KW-0472">Membrane</keyword>
<dbReference type="Proteomes" id="UP000292424">
    <property type="component" value="Chromosome"/>
</dbReference>
<evidence type="ECO:0000256" key="9">
    <source>
        <dbReference type="ARBA" id="ARBA00022840"/>
    </source>
</evidence>
<dbReference type="GO" id="GO:0016301">
    <property type="term" value="F:kinase activity"/>
    <property type="evidence" value="ECO:0007669"/>
    <property type="project" value="UniProtKB-KW"/>
</dbReference>
<feature type="transmembrane region" description="Helical" evidence="19">
    <location>
        <begin position="34"/>
        <end position="51"/>
    </location>
</feature>
<feature type="transmembrane region" description="Helical" evidence="19">
    <location>
        <begin position="57"/>
        <end position="76"/>
    </location>
</feature>
<evidence type="ECO:0000256" key="12">
    <source>
        <dbReference type="ARBA" id="ARBA00023136"/>
    </source>
</evidence>
<keyword evidence="6 19" id="KW-0812">Transmembrane</keyword>
<evidence type="ECO:0000256" key="18">
    <source>
        <dbReference type="PIRSR" id="PIRSR600829-4"/>
    </source>
</evidence>
<protein>
    <submittedName>
        <fullName evidence="20">Diacylglycerol kinase family protein</fullName>
    </submittedName>
</protein>
<dbReference type="InterPro" id="IPR036945">
    <property type="entry name" value="DAGK_sf"/>
</dbReference>
<keyword evidence="9 17" id="KW-0067">ATP-binding</keyword>
<dbReference type="PANTHER" id="PTHR34299">
    <property type="entry name" value="DIACYLGLYCEROL KINASE"/>
    <property type="match status" value="1"/>
</dbReference>
<evidence type="ECO:0000256" key="4">
    <source>
        <dbReference type="ARBA" id="ARBA00022516"/>
    </source>
</evidence>
<dbReference type="GO" id="GO:0046872">
    <property type="term" value="F:metal ion binding"/>
    <property type="evidence" value="ECO:0007669"/>
    <property type="project" value="UniProtKB-KW"/>
</dbReference>
<evidence type="ECO:0000256" key="19">
    <source>
        <dbReference type="SAM" id="Phobius"/>
    </source>
</evidence>
<evidence type="ECO:0000256" key="11">
    <source>
        <dbReference type="ARBA" id="ARBA00023098"/>
    </source>
</evidence>
<feature type="active site" description="Proton acceptor" evidence="15">
    <location>
        <position position="70"/>
    </location>
</feature>
<feature type="binding site" evidence="18">
    <location>
        <position position="29"/>
    </location>
    <ligand>
        <name>a divalent metal cation</name>
        <dbReference type="ChEBI" id="CHEBI:60240"/>
    </ligand>
</feature>
<dbReference type="RefSeq" id="WP_131329089.1">
    <property type="nucleotide sequence ID" value="NZ_CP044016.1"/>
</dbReference>
<evidence type="ECO:0000256" key="7">
    <source>
        <dbReference type="ARBA" id="ARBA00022741"/>
    </source>
</evidence>
<evidence type="ECO:0000256" key="17">
    <source>
        <dbReference type="PIRSR" id="PIRSR600829-3"/>
    </source>
</evidence>
<feature type="binding site" evidence="17">
    <location>
        <begin position="95"/>
        <end position="96"/>
    </location>
    <ligand>
        <name>ATP</name>
        <dbReference type="ChEBI" id="CHEBI:30616"/>
    </ligand>
</feature>
<keyword evidence="13" id="KW-0594">Phospholipid biosynthesis</keyword>
<dbReference type="CDD" id="cd14265">
    <property type="entry name" value="UDPK_IM_like"/>
    <property type="match status" value="1"/>
</dbReference>
<dbReference type="EMBL" id="CP044016">
    <property type="protein sequence ID" value="QES88202.1"/>
    <property type="molecule type" value="Genomic_DNA"/>
</dbReference>
<proteinExistence type="inferred from homology"/>
<gene>
    <name evidence="20" type="ORF">E0W69_005810</name>
</gene>
<dbReference type="GO" id="GO:0005886">
    <property type="term" value="C:plasma membrane"/>
    <property type="evidence" value="ECO:0007669"/>
    <property type="project" value="UniProtKB-SubCell"/>
</dbReference>
<keyword evidence="21" id="KW-1185">Reference proteome</keyword>
<dbReference type="Gene3D" id="1.10.287.3610">
    <property type="match status" value="1"/>
</dbReference>
<evidence type="ECO:0000256" key="15">
    <source>
        <dbReference type="PIRSR" id="PIRSR600829-1"/>
    </source>
</evidence>
<keyword evidence="10 19" id="KW-1133">Transmembrane helix</keyword>
<dbReference type="AlphaFoldDB" id="A0A5P2G303"/>
<feature type="binding site" evidence="16">
    <location>
        <position position="70"/>
    </location>
    <ligand>
        <name>substrate</name>
    </ligand>
</feature>
<feature type="binding site" evidence="17">
    <location>
        <position position="17"/>
    </location>
    <ligand>
        <name>ATP</name>
        <dbReference type="ChEBI" id="CHEBI:30616"/>
    </ligand>
</feature>
<keyword evidence="8 20" id="KW-0418">Kinase</keyword>
<dbReference type="OrthoDB" id="1493837at2"/>
<dbReference type="GO" id="GO:0008654">
    <property type="term" value="P:phospholipid biosynthetic process"/>
    <property type="evidence" value="ECO:0007669"/>
    <property type="project" value="UniProtKB-KW"/>
</dbReference>
<dbReference type="InterPro" id="IPR000829">
    <property type="entry name" value="DAGK"/>
</dbReference>
<evidence type="ECO:0000256" key="10">
    <source>
        <dbReference type="ARBA" id="ARBA00022989"/>
    </source>
</evidence>
<comment type="subcellular location">
    <subcellularLocation>
        <location evidence="1">Cell membrane</location>
        <topology evidence="1">Multi-pass membrane protein</topology>
    </subcellularLocation>
</comment>
<comment type="cofactor">
    <cofactor evidence="18">
        <name>Mg(2+)</name>
        <dbReference type="ChEBI" id="CHEBI:18420"/>
    </cofactor>
    <text evidence="18">Mn(2+), Zn(2+), Cd(2+) and Co(2+) support activity to lesser extents.</text>
</comment>
<evidence type="ECO:0000256" key="13">
    <source>
        <dbReference type="ARBA" id="ARBA00023209"/>
    </source>
</evidence>
<evidence type="ECO:0000313" key="21">
    <source>
        <dbReference type="Proteomes" id="UP000292424"/>
    </source>
</evidence>
<dbReference type="InterPro" id="IPR033717">
    <property type="entry name" value="UDPK"/>
</dbReference>
<evidence type="ECO:0000313" key="20">
    <source>
        <dbReference type="EMBL" id="QES88202.1"/>
    </source>
</evidence>
<evidence type="ECO:0000256" key="5">
    <source>
        <dbReference type="ARBA" id="ARBA00022679"/>
    </source>
</evidence>
<dbReference type="GO" id="GO:0005524">
    <property type="term" value="F:ATP binding"/>
    <property type="evidence" value="ECO:0007669"/>
    <property type="project" value="UniProtKB-KW"/>
</dbReference>
<evidence type="ECO:0000256" key="6">
    <source>
        <dbReference type="ARBA" id="ARBA00022692"/>
    </source>
</evidence>